<evidence type="ECO:0000313" key="9">
    <source>
        <dbReference type="Proteomes" id="UP001209570"/>
    </source>
</evidence>
<keyword evidence="5 7" id="KW-1133">Transmembrane helix</keyword>
<comment type="caution">
    <text evidence="8">The sequence shown here is derived from an EMBL/GenBank/DDBJ whole genome shotgun (WGS) entry which is preliminary data.</text>
</comment>
<dbReference type="AlphaFoldDB" id="A0AAD5M7Z9"/>
<keyword evidence="4 7" id="KW-0812">Transmembrane</keyword>
<dbReference type="EMBL" id="JAKCXM010000048">
    <property type="protein sequence ID" value="KAJ0405262.1"/>
    <property type="molecule type" value="Genomic_DNA"/>
</dbReference>
<dbReference type="PANTHER" id="PTHR42865:SF7">
    <property type="entry name" value="PROTON_GLUTAMATE-ASPARTATE SYMPORTER"/>
    <property type="match status" value="1"/>
</dbReference>
<evidence type="ECO:0000256" key="2">
    <source>
        <dbReference type="ARBA" id="ARBA00022448"/>
    </source>
</evidence>
<sequence>MSPASVSLPPPSKWIGPHPVLAVTIELQTLLEWLAAALQPMATVAGLSLGLGQVLLYREDVLALSSSALWLWLSVLAAAAVHVGVVAPLVTHVGVGSRAWRTLPSMAPGVVFSATVGSPVLAVPVLAACFPGAQLVTKSMSQVGIGLSCALQHNGHALYVPLALVFLGTSSALTAELHKPSTWLWLALLTLLSCFVPALGGYNSRNGTIERPRLRLLVTLFRAWIVLAAATSEPSTVWSSLAPSLPLLVAVDLALQPLLTAVATHDHLLWTRLVAEHCAETCVPLPRGTDLQTRTPGRASPVYL</sequence>
<dbReference type="GO" id="GO:0005886">
    <property type="term" value="C:plasma membrane"/>
    <property type="evidence" value="ECO:0007669"/>
    <property type="project" value="UniProtKB-SubCell"/>
</dbReference>
<evidence type="ECO:0000256" key="4">
    <source>
        <dbReference type="ARBA" id="ARBA00022692"/>
    </source>
</evidence>
<comment type="subcellular location">
    <subcellularLocation>
        <location evidence="1">Cell membrane</location>
        <topology evidence="1">Multi-pass membrane protein</topology>
    </subcellularLocation>
</comment>
<dbReference type="GO" id="GO:0015293">
    <property type="term" value="F:symporter activity"/>
    <property type="evidence" value="ECO:0007669"/>
    <property type="project" value="UniProtKB-KW"/>
</dbReference>
<feature type="transmembrane region" description="Helical" evidence="7">
    <location>
        <begin position="110"/>
        <end position="136"/>
    </location>
</feature>
<dbReference type="Gene3D" id="1.10.3860.10">
    <property type="entry name" value="Sodium:dicarboxylate symporter"/>
    <property type="match status" value="1"/>
</dbReference>
<evidence type="ECO:0000256" key="1">
    <source>
        <dbReference type="ARBA" id="ARBA00004651"/>
    </source>
</evidence>
<name>A0AAD5M7Z9_PYTIN</name>
<dbReference type="InterPro" id="IPR001991">
    <property type="entry name" value="Na-dicarboxylate_symporter"/>
</dbReference>
<evidence type="ECO:0000256" key="6">
    <source>
        <dbReference type="ARBA" id="ARBA00023136"/>
    </source>
</evidence>
<feature type="transmembrane region" description="Helical" evidence="7">
    <location>
        <begin position="69"/>
        <end position="90"/>
    </location>
</feature>
<keyword evidence="9" id="KW-1185">Reference proteome</keyword>
<proteinExistence type="predicted"/>
<feature type="transmembrane region" description="Helical" evidence="7">
    <location>
        <begin position="33"/>
        <end position="57"/>
    </location>
</feature>
<dbReference type="PANTHER" id="PTHR42865">
    <property type="entry name" value="PROTON/GLUTAMATE-ASPARTATE SYMPORTER"/>
    <property type="match status" value="1"/>
</dbReference>
<evidence type="ECO:0000313" key="8">
    <source>
        <dbReference type="EMBL" id="KAJ0405262.1"/>
    </source>
</evidence>
<evidence type="ECO:0000256" key="5">
    <source>
        <dbReference type="ARBA" id="ARBA00022989"/>
    </source>
</evidence>
<dbReference type="Proteomes" id="UP001209570">
    <property type="component" value="Unassembled WGS sequence"/>
</dbReference>
<evidence type="ECO:0000256" key="7">
    <source>
        <dbReference type="SAM" id="Phobius"/>
    </source>
</evidence>
<reference evidence="8" key="1">
    <citation type="submission" date="2021-12" db="EMBL/GenBank/DDBJ databases">
        <title>Prjna785345.</title>
        <authorList>
            <person name="Rujirawat T."/>
            <person name="Krajaejun T."/>
        </authorList>
    </citation>
    <scope>NUCLEOTIDE SEQUENCE</scope>
    <source>
        <strain evidence="8">Pi057C3</strain>
    </source>
</reference>
<keyword evidence="3" id="KW-1003">Cell membrane</keyword>
<evidence type="ECO:0000256" key="3">
    <source>
        <dbReference type="ARBA" id="ARBA00022475"/>
    </source>
</evidence>
<accession>A0AAD5M7Z9</accession>
<feature type="transmembrane region" description="Helical" evidence="7">
    <location>
        <begin position="183"/>
        <end position="202"/>
    </location>
</feature>
<organism evidence="8 9">
    <name type="scientific">Pythium insidiosum</name>
    <name type="common">Pythiosis disease agent</name>
    <dbReference type="NCBI Taxonomy" id="114742"/>
    <lineage>
        <taxon>Eukaryota</taxon>
        <taxon>Sar</taxon>
        <taxon>Stramenopiles</taxon>
        <taxon>Oomycota</taxon>
        <taxon>Peronosporomycetes</taxon>
        <taxon>Pythiales</taxon>
        <taxon>Pythiaceae</taxon>
        <taxon>Pythium</taxon>
    </lineage>
</organism>
<dbReference type="InterPro" id="IPR036458">
    <property type="entry name" value="Na:dicarbo_symporter_sf"/>
</dbReference>
<keyword evidence="2" id="KW-0813">Transport</keyword>
<gene>
    <name evidence="8" type="ORF">P43SY_006947</name>
</gene>
<keyword evidence="6 7" id="KW-0472">Membrane</keyword>
<protein>
    <submittedName>
        <fullName evidence="8">Uncharacterized protein</fullName>
    </submittedName>
</protein>